<evidence type="ECO:0000313" key="3">
    <source>
        <dbReference type="Proteomes" id="UP001140076"/>
    </source>
</evidence>
<gene>
    <name evidence="2" type="ORF">LG943_15165</name>
</gene>
<sequence length="76" mass="8140">MTPADRAAAAPAAPDRSPEGAVRAPGPRARTATPRRARVNRAAPRDRRAAPETPARHPHHRLLIGGTAWNTVPHHP</sequence>
<organism evidence="2 3">
    <name type="scientific">Streptomonospora mangrovi</name>
    <dbReference type="NCBI Taxonomy" id="2883123"/>
    <lineage>
        <taxon>Bacteria</taxon>
        <taxon>Bacillati</taxon>
        <taxon>Actinomycetota</taxon>
        <taxon>Actinomycetes</taxon>
        <taxon>Streptosporangiales</taxon>
        <taxon>Nocardiopsidaceae</taxon>
        <taxon>Streptomonospora</taxon>
    </lineage>
</organism>
<reference evidence="2" key="1">
    <citation type="submission" date="2021-10" db="EMBL/GenBank/DDBJ databases">
        <title>Streptomonospora sp. nov., isolated from mangrove soil.</title>
        <authorList>
            <person name="Chen X."/>
            <person name="Ge X."/>
            <person name="Liu W."/>
        </authorList>
    </citation>
    <scope>NUCLEOTIDE SEQUENCE</scope>
    <source>
        <strain evidence="2">S1-112</strain>
    </source>
</reference>
<protein>
    <submittedName>
        <fullName evidence="2">Uncharacterized protein</fullName>
    </submittedName>
</protein>
<comment type="caution">
    <text evidence="2">The sequence shown here is derived from an EMBL/GenBank/DDBJ whole genome shotgun (WGS) entry which is preliminary data.</text>
</comment>
<feature type="region of interest" description="Disordered" evidence="1">
    <location>
        <begin position="1"/>
        <end position="76"/>
    </location>
</feature>
<feature type="compositionally biased region" description="Low complexity" evidence="1">
    <location>
        <begin position="1"/>
        <end position="32"/>
    </location>
</feature>
<evidence type="ECO:0000313" key="2">
    <source>
        <dbReference type="EMBL" id="MDA0565646.1"/>
    </source>
</evidence>
<evidence type="ECO:0000256" key="1">
    <source>
        <dbReference type="SAM" id="MobiDB-lite"/>
    </source>
</evidence>
<dbReference type="AlphaFoldDB" id="A0A9X3SPA2"/>
<dbReference type="Proteomes" id="UP001140076">
    <property type="component" value="Unassembled WGS sequence"/>
</dbReference>
<keyword evidence="3" id="KW-1185">Reference proteome</keyword>
<dbReference type="EMBL" id="JAJAQC010000025">
    <property type="protein sequence ID" value="MDA0565646.1"/>
    <property type="molecule type" value="Genomic_DNA"/>
</dbReference>
<proteinExistence type="predicted"/>
<accession>A0A9X3SPA2</accession>
<dbReference type="RefSeq" id="WP_270072923.1">
    <property type="nucleotide sequence ID" value="NZ_JAJAQC010000025.1"/>
</dbReference>
<name>A0A9X3SPA2_9ACTN</name>